<comment type="caution">
    <text evidence="15">The sequence shown here is derived from an EMBL/GenBank/DDBJ whole genome shotgun (WGS) entry which is preliminary data.</text>
</comment>
<evidence type="ECO:0000256" key="1">
    <source>
        <dbReference type="ARBA" id="ARBA00004141"/>
    </source>
</evidence>
<organism evidence="15 16">
    <name type="scientific">Acaryochloris thomasi RCC1774</name>
    <dbReference type="NCBI Taxonomy" id="1764569"/>
    <lineage>
        <taxon>Bacteria</taxon>
        <taxon>Bacillati</taxon>
        <taxon>Cyanobacteriota</taxon>
        <taxon>Cyanophyceae</taxon>
        <taxon>Acaryochloridales</taxon>
        <taxon>Acaryochloridaceae</taxon>
        <taxon>Acaryochloris</taxon>
        <taxon>Acaryochloris thomasi</taxon>
    </lineage>
</organism>
<feature type="transmembrane region" description="Helical" evidence="14">
    <location>
        <begin position="186"/>
        <end position="207"/>
    </location>
</feature>
<evidence type="ECO:0000256" key="12">
    <source>
        <dbReference type="ARBA" id="ARBA00034430"/>
    </source>
</evidence>
<sequence length="234" mass="26065">MKKEHLGAFIDAVYAISITMLALDIPVEIEAHDLATLQNLLAVFIQYCLSFVMLFGFWLQHRQVNHYLPLSRFSLWISAALLLITTLIPRVTTLVYEHGAYEHSAQSGNLLQFNFSEAIDIIFIVTIVIADALLGQLVLRLKSPADASHPDSIHIRQMRKSKAVITASLVAMTVAILLIPPANRNLLWLIAVLIFLQNDVGLFLDSLPLLRRRPSSRTVSPNHAPQQGPSLDEG</sequence>
<dbReference type="Proteomes" id="UP000248857">
    <property type="component" value="Unassembled WGS sequence"/>
</dbReference>
<dbReference type="OrthoDB" id="7626281at2"/>
<keyword evidence="8 14" id="KW-1133">Transmembrane helix</keyword>
<reference evidence="15 16" key="1">
    <citation type="journal article" date="2018" name="Sci. Rep.">
        <title>A novel species of the marine cyanobacterium Acaryochloris with a unique pigment content and lifestyle.</title>
        <authorList>
            <person name="Partensky F."/>
            <person name="Six C."/>
            <person name="Ratin M."/>
            <person name="Garczarek L."/>
            <person name="Vaulot D."/>
            <person name="Probert I."/>
            <person name="Calteau A."/>
            <person name="Gourvil P."/>
            <person name="Marie D."/>
            <person name="Grebert T."/>
            <person name="Bouchier C."/>
            <person name="Le Panse S."/>
            <person name="Gachenot M."/>
            <person name="Rodriguez F."/>
            <person name="Garrido J.L."/>
        </authorList>
    </citation>
    <scope>NUCLEOTIDE SEQUENCE [LARGE SCALE GENOMIC DNA]</scope>
    <source>
        <strain evidence="15 16">RCC1774</strain>
    </source>
</reference>
<comment type="catalytic activity">
    <reaction evidence="12">
        <text>K(+)(in) = K(+)(out)</text>
        <dbReference type="Rhea" id="RHEA:29463"/>
        <dbReference type="ChEBI" id="CHEBI:29103"/>
    </reaction>
</comment>
<feature type="transmembrane region" description="Helical" evidence="14">
    <location>
        <begin position="121"/>
        <end position="141"/>
    </location>
</feature>
<evidence type="ECO:0000256" key="6">
    <source>
        <dbReference type="ARBA" id="ARBA00022826"/>
    </source>
</evidence>
<evidence type="ECO:0000256" key="5">
    <source>
        <dbReference type="ARBA" id="ARBA00022692"/>
    </source>
</evidence>
<keyword evidence="11" id="KW-0407">Ion channel</keyword>
<evidence type="ECO:0000256" key="2">
    <source>
        <dbReference type="ARBA" id="ARBA00006920"/>
    </source>
</evidence>
<evidence type="ECO:0000256" key="13">
    <source>
        <dbReference type="SAM" id="MobiDB-lite"/>
    </source>
</evidence>
<evidence type="ECO:0008006" key="17">
    <source>
        <dbReference type="Google" id="ProtNLM"/>
    </source>
</evidence>
<keyword evidence="7" id="KW-0630">Potassium</keyword>
<evidence type="ECO:0000256" key="9">
    <source>
        <dbReference type="ARBA" id="ARBA00023065"/>
    </source>
</evidence>
<keyword evidence="9" id="KW-0406">Ion transport</keyword>
<evidence type="ECO:0000256" key="8">
    <source>
        <dbReference type="ARBA" id="ARBA00022989"/>
    </source>
</evidence>
<evidence type="ECO:0000256" key="11">
    <source>
        <dbReference type="ARBA" id="ARBA00023303"/>
    </source>
</evidence>
<keyword evidence="4" id="KW-0633">Potassium transport</keyword>
<proteinExistence type="inferred from homology"/>
<keyword evidence="5 14" id="KW-0812">Transmembrane</keyword>
<feature type="compositionally biased region" description="Polar residues" evidence="13">
    <location>
        <begin position="223"/>
        <end position="234"/>
    </location>
</feature>
<evidence type="ECO:0000256" key="10">
    <source>
        <dbReference type="ARBA" id="ARBA00023136"/>
    </source>
</evidence>
<dbReference type="Pfam" id="PF06736">
    <property type="entry name" value="TMEM175"/>
    <property type="match status" value="1"/>
</dbReference>
<evidence type="ECO:0000256" key="3">
    <source>
        <dbReference type="ARBA" id="ARBA00022448"/>
    </source>
</evidence>
<evidence type="ECO:0000313" key="16">
    <source>
        <dbReference type="Proteomes" id="UP000248857"/>
    </source>
</evidence>
<evidence type="ECO:0000256" key="14">
    <source>
        <dbReference type="SAM" id="Phobius"/>
    </source>
</evidence>
<dbReference type="GO" id="GO:0015252">
    <property type="term" value="F:proton channel activity"/>
    <property type="evidence" value="ECO:0007669"/>
    <property type="project" value="InterPro"/>
</dbReference>
<gene>
    <name evidence="15" type="ORF">C1752_02767</name>
</gene>
<comment type="similarity">
    <text evidence="2">Belongs to the TMEM175 family.</text>
</comment>
<dbReference type="GO" id="GO:0016020">
    <property type="term" value="C:membrane"/>
    <property type="evidence" value="ECO:0007669"/>
    <property type="project" value="UniProtKB-SubCell"/>
</dbReference>
<dbReference type="RefSeq" id="WP_110986469.1">
    <property type="nucleotide sequence ID" value="NZ_CAWNWM010000007.1"/>
</dbReference>
<evidence type="ECO:0000256" key="4">
    <source>
        <dbReference type="ARBA" id="ARBA00022538"/>
    </source>
</evidence>
<dbReference type="GO" id="GO:0005267">
    <property type="term" value="F:potassium channel activity"/>
    <property type="evidence" value="ECO:0007669"/>
    <property type="project" value="UniProtKB-KW"/>
</dbReference>
<keyword evidence="16" id="KW-1185">Reference proteome</keyword>
<feature type="transmembrane region" description="Helical" evidence="14">
    <location>
        <begin position="39"/>
        <end position="58"/>
    </location>
</feature>
<dbReference type="AlphaFoldDB" id="A0A2W1JIB7"/>
<feature type="transmembrane region" description="Helical" evidence="14">
    <location>
        <begin position="70"/>
        <end position="88"/>
    </location>
</feature>
<evidence type="ECO:0000313" key="15">
    <source>
        <dbReference type="EMBL" id="PZD73046.1"/>
    </source>
</evidence>
<protein>
    <recommendedName>
        <fullName evidence="17">DUF1211 domain-containing protein</fullName>
    </recommendedName>
</protein>
<comment type="subcellular location">
    <subcellularLocation>
        <location evidence="1">Membrane</location>
        <topology evidence="1">Multi-pass membrane protein</topology>
    </subcellularLocation>
</comment>
<accession>A0A2W1JIB7</accession>
<dbReference type="InterPro" id="IPR010617">
    <property type="entry name" value="TMEM175-like"/>
</dbReference>
<evidence type="ECO:0000256" key="7">
    <source>
        <dbReference type="ARBA" id="ARBA00022958"/>
    </source>
</evidence>
<name>A0A2W1JIB7_9CYAN</name>
<keyword evidence="10 14" id="KW-0472">Membrane</keyword>
<dbReference type="EMBL" id="PQWO01000007">
    <property type="protein sequence ID" value="PZD73046.1"/>
    <property type="molecule type" value="Genomic_DNA"/>
</dbReference>
<feature type="transmembrane region" description="Helical" evidence="14">
    <location>
        <begin position="7"/>
        <end position="27"/>
    </location>
</feature>
<feature type="transmembrane region" description="Helical" evidence="14">
    <location>
        <begin position="162"/>
        <end position="180"/>
    </location>
</feature>
<feature type="region of interest" description="Disordered" evidence="13">
    <location>
        <begin position="214"/>
        <end position="234"/>
    </location>
</feature>
<keyword evidence="6" id="KW-0631">Potassium channel</keyword>
<keyword evidence="3" id="KW-0813">Transport</keyword>